<name>A0A853AA90_9ACTN</name>
<evidence type="ECO:0000256" key="1">
    <source>
        <dbReference type="SAM" id="MobiDB-lite"/>
    </source>
</evidence>
<evidence type="ECO:0000313" key="3">
    <source>
        <dbReference type="Proteomes" id="UP000567795"/>
    </source>
</evidence>
<gene>
    <name evidence="2" type="ORF">FHU37_004371</name>
</gene>
<dbReference type="InterPro" id="IPR036388">
    <property type="entry name" value="WH-like_DNA-bd_sf"/>
</dbReference>
<comment type="caution">
    <text evidence="2">The sequence shown here is derived from an EMBL/GenBank/DDBJ whole genome shotgun (WGS) entry which is preliminary data.</text>
</comment>
<reference evidence="2 3" key="1">
    <citation type="submission" date="2020-07" db="EMBL/GenBank/DDBJ databases">
        <title>Sequencing the genomes of 1000 actinobacteria strains.</title>
        <authorList>
            <person name="Klenk H.-P."/>
        </authorList>
    </citation>
    <scope>NUCLEOTIDE SEQUENCE [LARGE SCALE GENOMIC DNA]</scope>
    <source>
        <strain evidence="2 3">DSM 42178</strain>
    </source>
</reference>
<dbReference type="AlphaFoldDB" id="A0A853AA90"/>
<keyword evidence="3" id="KW-1185">Reference proteome</keyword>
<accession>A0A853AA90</accession>
<dbReference type="Pfam" id="PF13730">
    <property type="entry name" value="HTH_36"/>
    <property type="match status" value="1"/>
</dbReference>
<dbReference type="InterPro" id="IPR036390">
    <property type="entry name" value="WH_DNA-bd_sf"/>
</dbReference>
<organism evidence="2 3">
    <name type="scientific">Allostreptomyces psammosilenae</name>
    <dbReference type="NCBI Taxonomy" id="1892865"/>
    <lineage>
        <taxon>Bacteria</taxon>
        <taxon>Bacillati</taxon>
        <taxon>Actinomycetota</taxon>
        <taxon>Actinomycetes</taxon>
        <taxon>Kitasatosporales</taxon>
        <taxon>Streptomycetaceae</taxon>
        <taxon>Allostreptomyces</taxon>
    </lineage>
</organism>
<protein>
    <submittedName>
        <fullName evidence="2">Uncharacterized protein</fullName>
    </submittedName>
</protein>
<dbReference type="RefSeq" id="WP_312892718.1">
    <property type="nucleotide sequence ID" value="NZ_JACBZD010000001.1"/>
</dbReference>
<feature type="region of interest" description="Disordered" evidence="1">
    <location>
        <begin position="84"/>
        <end position="129"/>
    </location>
</feature>
<sequence>MYHVRYRHTSGYTKIGNHLAQHRTLSLVARGLALYILSLPDGRRISIKLLAGRFQEGEVTIARALRELEAAGYLERRRERLPDGRITTRTVAHDNPAARETPPAAEPTPPQPSSPTPAPAPRGGDPAADLLSGLRAAAPALLLSESAVRALAPLAGVWLERGVSAEEVVRTLTRDLPTGLRSPYGLLRHRLIAGLPPALPASPPRSQPAPLPLHTCDGCDRCFRGPAPGLCRDCREASTGAA</sequence>
<feature type="compositionally biased region" description="Pro residues" evidence="1">
    <location>
        <begin position="104"/>
        <end position="120"/>
    </location>
</feature>
<dbReference type="EMBL" id="JACBZD010000001">
    <property type="protein sequence ID" value="NYI07428.1"/>
    <property type="molecule type" value="Genomic_DNA"/>
</dbReference>
<evidence type="ECO:0000313" key="2">
    <source>
        <dbReference type="EMBL" id="NYI07428.1"/>
    </source>
</evidence>
<proteinExistence type="predicted"/>
<dbReference type="Proteomes" id="UP000567795">
    <property type="component" value="Unassembled WGS sequence"/>
</dbReference>
<dbReference type="Gene3D" id="1.10.10.10">
    <property type="entry name" value="Winged helix-like DNA-binding domain superfamily/Winged helix DNA-binding domain"/>
    <property type="match status" value="1"/>
</dbReference>
<dbReference type="SUPFAM" id="SSF46785">
    <property type="entry name" value="Winged helix' DNA-binding domain"/>
    <property type="match status" value="1"/>
</dbReference>